<evidence type="ECO:0000259" key="5">
    <source>
        <dbReference type="PROSITE" id="PS50977"/>
    </source>
</evidence>
<evidence type="ECO:0000256" key="4">
    <source>
        <dbReference type="PROSITE-ProRule" id="PRU00335"/>
    </source>
</evidence>
<organism evidence="6 7">
    <name type="scientific">Salinimonas profundi</name>
    <dbReference type="NCBI Taxonomy" id="2729140"/>
    <lineage>
        <taxon>Bacteria</taxon>
        <taxon>Pseudomonadati</taxon>
        <taxon>Pseudomonadota</taxon>
        <taxon>Gammaproteobacteria</taxon>
        <taxon>Alteromonadales</taxon>
        <taxon>Alteromonadaceae</taxon>
        <taxon>Alteromonas/Salinimonas group</taxon>
        <taxon>Salinimonas</taxon>
    </lineage>
</organism>
<accession>A0ABR8LEJ2</accession>
<dbReference type="InterPro" id="IPR001647">
    <property type="entry name" value="HTH_TetR"/>
</dbReference>
<evidence type="ECO:0000313" key="6">
    <source>
        <dbReference type="EMBL" id="MBD3584137.1"/>
    </source>
</evidence>
<dbReference type="SUPFAM" id="SSF48498">
    <property type="entry name" value="Tetracyclin repressor-like, C-terminal domain"/>
    <property type="match status" value="1"/>
</dbReference>
<sequence>MDQAQQRYHHGDLRSALLHAATKRIDEHGVDSLSLRKLAEDVGVSRSAPYHHFADKNGLLSAIAAEGFRQWHHTARTIFEQQTLAPSARFRQFIHEYVGYAADHPQLYELMFGRILWQAQSATDDLKAVAYPCFQFQVEMTRYWQESGLLPAGPEPLRLAQVTWGTLHGIARLLIDGIYADRSHIEQMCDTAAQLFMQASANHE</sequence>
<dbReference type="InterPro" id="IPR025996">
    <property type="entry name" value="MT1864/Rv1816-like_C"/>
</dbReference>
<keyword evidence="7" id="KW-1185">Reference proteome</keyword>
<protein>
    <submittedName>
        <fullName evidence="6">TetR/AcrR family transcriptional regulator</fullName>
    </submittedName>
</protein>
<evidence type="ECO:0000256" key="1">
    <source>
        <dbReference type="ARBA" id="ARBA00023015"/>
    </source>
</evidence>
<evidence type="ECO:0000256" key="3">
    <source>
        <dbReference type="ARBA" id="ARBA00023163"/>
    </source>
</evidence>
<dbReference type="InterPro" id="IPR009057">
    <property type="entry name" value="Homeodomain-like_sf"/>
</dbReference>
<feature type="domain" description="HTH tetR-type" evidence="5">
    <location>
        <begin position="11"/>
        <end position="71"/>
    </location>
</feature>
<dbReference type="Pfam" id="PF00440">
    <property type="entry name" value="TetR_N"/>
    <property type="match status" value="1"/>
</dbReference>
<evidence type="ECO:0000256" key="2">
    <source>
        <dbReference type="ARBA" id="ARBA00023125"/>
    </source>
</evidence>
<dbReference type="EMBL" id="JABBXD010000001">
    <property type="protein sequence ID" value="MBD3584137.1"/>
    <property type="molecule type" value="Genomic_DNA"/>
</dbReference>
<reference evidence="6 7" key="1">
    <citation type="submission" date="2020-04" db="EMBL/GenBank/DDBJ databases">
        <title>Salinimonas sp. HHU 13199.</title>
        <authorList>
            <person name="Cui X."/>
            <person name="Zhang D."/>
        </authorList>
    </citation>
    <scope>NUCLEOTIDE SEQUENCE [LARGE SCALE GENOMIC DNA]</scope>
    <source>
        <strain evidence="6 7">HHU 13199</strain>
    </source>
</reference>
<dbReference type="Gene3D" id="1.10.357.10">
    <property type="entry name" value="Tetracycline Repressor, domain 2"/>
    <property type="match status" value="1"/>
</dbReference>
<dbReference type="Pfam" id="PF13305">
    <property type="entry name" value="TetR_C_33"/>
    <property type="match status" value="1"/>
</dbReference>
<keyword evidence="3" id="KW-0804">Transcription</keyword>
<keyword evidence="1" id="KW-0805">Transcription regulation</keyword>
<name>A0ABR8LEJ2_9ALTE</name>
<dbReference type="RefSeq" id="WP_191021622.1">
    <property type="nucleotide sequence ID" value="NZ_JABBXD010000001.1"/>
</dbReference>
<proteinExistence type="predicted"/>
<feature type="DNA-binding region" description="H-T-H motif" evidence="4">
    <location>
        <begin position="34"/>
        <end position="53"/>
    </location>
</feature>
<dbReference type="InterPro" id="IPR050109">
    <property type="entry name" value="HTH-type_TetR-like_transc_reg"/>
</dbReference>
<dbReference type="InterPro" id="IPR036271">
    <property type="entry name" value="Tet_transcr_reg_TetR-rel_C_sf"/>
</dbReference>
<dbReference type="PROSITE" id="PS50977">
    <property type="entry name" value="HTH_TETR_2"/>
    <property type="match status" value="1"/>
</dbReference>
<keyword evidence="2 4" id="KW-0238">DNA-binding</keyword>
<dbReference type="Proteomes" id="UP000624419">
    <property type="component" value="Unassembled WGS sequence"/>
</dbReference>
<comment type="caution">
    <text evidence="6">The sequence shown here is derived from an EMBL/GenBank/DDBJ whole genome shotgun (WGS) entry which is preliminary data.</text>
</comment>
<dbReference type="PANTHER" id="PTHR30055:SF220">
    <property type="entry name" value="TETR-FAMILY REGULATORY PROTEIN"/>
    <property type="match status" value="1"/>
</dbReference>
<evidence type="ECO:0000313" key="7">
    <source>
        <dbReference type="Proteomes" id="UP000624419"/>
    </source>
</evidence>
<dbReference type="SUPFAM" id="SSF46689">
    <property type="entry name" value="Homeodomain-like"/>
    <property type="match status" value="1"/>
</dbReference>
<gene>
    <name evidence="6" type="ORF">HHX48_00120</name>
</gene>
<dbReference type="PANTHER" id="PTHR30055">
    <property type="entry name" value="HTH-TYPE TRANSCRIPTIONAL REGULATOR RUTR"/>
    <property type="match status" value="1"/>
</dbReference>
<dbReference type="PRINTS" id="PR00455">
    <property type="entry name" value="HTHTETR"/>
</dbReference>